<dbReference type="PROSITE" id="PS51106">
    <property type="entry name" value="PTS_EIIC_TYPE_4"/>
    <property type="match status" value="1"/>
</dbReference>
<feature type="transmembrane region" description="Helical" evidence="9">
    <location>
        <begin position="206"/>
        <end position="239"/>
    </location>
</feature>
<keyword evidence="3" id="KW-1003">Cell membrane</keyword>
<evidence type="ECO:0000256" key="2">
    <source>
        <dbReference type="ARBA" id="ARBA00022448"/>
    </source>
</evidence>
<evidence type="ECO:0000256" key="6">
    <source>
        <dbReference type="ARBA" id="ARBA00022692"/>
    </source>
</evidence>
<keyword evidence="7 9" id="KW-1133">Transmembrane helix</keyword>
<gene>
    <name evidence="10" type="ORF">CHH48_12225</name>
</gene>
<evidence type="ECO:0000256" key="7">
    <source>
        <dbReference type="ARBA" id="ARBA00022989"/>
    </source>
</evidence>
<keyword evidence="11" id="KW-1185">Reference proteome</keyword>
<dbReference type="PANTHER" id="PTHR32502">
    <property type="entry name" value="N-ACETYLGALACTOSAMINE PERMEASE II COMPONENT-RELATED"/>
    <property type="match status" value="1"/>
</dbReference>
<protein>
    <submittedName>
        <fullName evidence="10">PTS mannose transporter subunit IICD</fullName>
    </submittedName>
</protein>
<keyword evidence="4" id="KW-0762">Sugar transport</keyword>
<keyword evidence="6 9" id="KW-0812">Transmembrane</keyword>
<organism evidence="10 11">
    <name type="scientific">Terribacillus saccharophilus</name>
    <dbReference type="NCBI Taxonomy" id="361277"/>
    <lineage>
        <taxon>Bacteria</taxon>
        <taxon>Bacillati</taxon>
        <taxon>Bacillota</taxon>
        <taxon>Bacilli</taxon>
        <taxon>Bacillales</taxon>
        <taxon>Bacillaceae</taxon>
        <taxon>Terribacillus</taxon>
    </lineage>
</organism>
<sequence>MVLEAILIGLLGAIGILDGRIFGQMMFERPLVMGPLVGLVLGDFTTGIIVGATLELVWMGIVGVGSATPPDVTTGGILGTAFAIMTDSGAEVALALAVPIAILAQSLGILVRTINTSFIHRADKYAEEGDTKKIVLMHWLAVGLFFLNGFVPNFLGILLGSEVVEGIVNAIPQTITEGLQVAANMFPALGFALLLQMTFTKKLSPFYFLGFGLAVFFGLDITPVAVIGAIIAVVIYQLMPTDKDKEVLL</sequence>
<feature type="transmembrane region" description="Helical" evidence="9">
    <location>
        <begin position="92"/>
        <end position="114"/>
    </location>
</feature>
<evidence type="ECO:0000256" key="9">
    <source>
        <dbReference type="SAM" id="Phobius"/>
    </source>
</evidence>
<dbReference type="PANTHER" id="PTHR32502:SF8">
    <property type="entry name" value="N-ACETYLGALACTOSAMINE PERMEASE IIC COMPONENT 1"/>
    <property type="match status" value="1"/>
</dbReference>
<feature type="transmembrane region" description="Helical" evidence="9">
    <location>
        <begin position="179"/>
        <end position="199"/>
    </location>
</feature>
<comment type="subcellular location">
    <subcellularLocation>
        <location evidence="1">Cell membrane</location>
        <topology evidence="1">Multi-pass membrane protein</topology>
    </subcellularLocation>
</comment>
<dbReference type="InterPro" id="IPR004700">
    <property type="entry name" value="PTS_IIC_man"/>
</dbReference>
<evidence type="ECO:0000256" key="8">
    <source>
        <dbReference type="ARBA" id="ARBA00023136"/>
    </source>
</evidence>
<name>A0ABX4GWI3_9BACI</name>
<feature type="transmembrane region" description="Helical" evidence="9">
    <location>
        <begin position="35"/>
        <end position="61"/>
    </location>
</feature>
<keyword evidence="8 9" id="KW-0472">Membrane</keyword>
<comment type="caution">
    <text evidence="10">The sequence shown here is derived from an EMBL/GenBank/DDBJ whole genome shotgun (WGS) entry which is preliminary data.</text>
</comment>
<reference evidence="10 11" key="1">
    <citation type="submission" date="2017-07" db="EMBL/GenBank/DDBJ databases">
        <title>Isolation and whole genome analysis of endospore-forming bacteria from heroin.</title>
        <authorList>
            <person name="Kalinowski J."/>
            <person name="Ahrens B."/>
            <person name="Al-Dilaimi A."/>
            <person name="Winkler A."/>
            <person name="Wibberg D."/>
            <person name="Schleenbecker U."/>
            <person name="Ruckert C."/>
            <person name="Wolfel R."/>
            <person name="Grass G."/>
        </authorList>
    </citation>
    <scope>NUCLEOTIDE SEQUENCE [LARGE SCALE GENOMIC DNA]</scope>
    <source>
        <strain evidence="10 11">7517-1</strain>
    </source>
</reference>
<dbReference type="Proteomes" id="UP000216852">
    <property type="component" value="Unassembled WGS sequence"/>
</dbReference>
<keyword evidence="2" id="KW-0813">Transport</keyword>
<dbReference type="RefSeq" id="WP_095219433.1">
    <property type="nucleotide sequence ID" value="NZ_NPBJ01000023.1"/>
</dbReference>
<evidence type="ECO:0000313" key="11">
    <source>
        <dbReference type="Proteomes" id="UP000216852"/>
    </source>
</evidence>
<evidence type="ECO:0000256" key="5">
    <source>
        <dbReference type="ARBA" id="ARBA00022683"/>
    </source>
</evidence>
<evidence type="ECO:0000256" key="4">
    <source>
        <dbReference type="ARBA" id="ARBA00022597"/>
    </source>
</evidence>
<dbReference type="EMBL" id="NPBJ01000023">
    <property type="protein sequence ID" value="PAD99232.1"/>
    <property type="molecule type" value="Genomic_DNA"/>
</dbReference>
<evidence type="ECO:0000256" key="1">
    <source>
        <dbReference type="ARBA" id="ARBA00004651"/>
    </source>
</evidence>
<proteinExistence type="predicted"/>
<accession>A0ABX4GWI3</accession>
<feature type="transmembrane region" description="Helical" evidence="9">
    <location>
        <begin position="135"/>
        <end position="159"/>
    </location>
</feature>
<evidence type="ECO:0000313" key="10">
    <source>
        <dbReference type="EMBL" id="PAD99232.1"/>
    </source>
</evidence>
<dbReference type="InterPro" id="IPR050303">
    <property type="entry name" value="GatZ_KbaZ_carbometab"/>
</dbReference>
<feature type="transmembrane region" description="Helical" evidence="9">
    <location>
        <begin position="6"/>
        <end position="23"/>
    </location>
</feature>
<dbReference type="Pfam" id="PF03609">
    <property type="entry name" value="EII-Sor"/>
    <property type="match status" value="1"/>
</dbReference>
<keyword evidence="5" id="KW-0598">Phosphotransferase system</keyword>
<evidence type="ECO:0000256" key="3">
    <source>
        <dbReference type="ARBA" id="ARBA00022475"/>
    </source>
</evidence>